<keyword evidence="2" id="KW-0812">Transmembrane</keyword>
<dbReference type="KEGG" id="pgri:PgNI_09624"/>
<keyword evidence="2" id="KW-0472">Membrane</keyword>
<evidence type="ECO:0000256" key="3">
    <source>
        <dbReference type="SAM" id="SignalP"/>
    </source>
</evidence>
<reference evidence="5" key="3">
    <citation type="submission" date="2025-08" db="UniProtKB">
        <authorList>
            <consortium name="RefSeq"/>
        </authorList>
    </citation>
    <scope>IDENTIFICATION</scope>
    <source>
        <strain evidence="5">NI907</strain>
    </source>
</reference>
<dbReference type="RefSeq" id="XP_030977897.1">
    <property type="nucleotide sequence ID" value="XM_031129606.1"/>
</dbReference>
<comment type="similarity">
    <text evidence="1">Belongs to the histidine acid phosphatase family.</text>
</comment>
<dbReference type="InterPro" id="IPR050645">
    <property type="entry name" value="Histidine_acid_phosphatase"/>
</dbReference>
<dbReference type="InterPro" id="IPR029033">
    <property type="entry name" value="His_PPase_superfam"/>
</dbReference>
<keyword evidence="2" id="KW-1133">Transmembrane helix</keyword>
<keyword evidence="3" id="KW-0732">Signal</keyword>
<feature type="signal peptide" evidence="3">
    <location>
        <begin position="1"/>
        <end position="23"/>
    </location>
</feature>
<dbReference type="AlphaFoldDB" id="A0A6P8ASL3"/>
<evidence type="ECO:0000313" key="5">
    <source>
        <dbReference type="RefSeq" id="XP_030977897.1"/>
    </source>
</evidence>
<evidence type="ECO:0000256" key="1">
    <source>
        <dbReference type="ARBA" id="ARBA00005375"/>
    </source>
</evidence>
<dbReference type="GeneID" id="41964514"/>
<reference evidence="5" key="1">
    <citation type="journal article" date="2019" name="Mol. Biol. Evol.">
        <title>Blast fungal genomes show frequent chromosomal changes, gene gains and losses, and effector gene turnover.</title>
        <authorList>
            <person name="Gomez Luciano L.B."/>
            <person name="Jason Tsai I."/>
            <person name="Chuma I."/>
            <person name="Tosa Y."/>
            <person name="Chen Y.H."/>
            <person name="Li J.Y."/>
            <person name="Li M.Y."/>
            <person name="Jade Lu M.Y."/>
            <person name="Nakayashiki H."/>
            <person name="Li W.H."/>
        </authorList>
    </citation>
    <scope>NUCLEOTIDE SEQUENCE</scope>
    <source>
        <strain evidence="5">NI907</strain>
    </source>
</reference>
<dbReference type="Proteomes" id="UP000515153">
    <property type="component" value="Unplaced"/>
</dbReference>
<sequence length="485" mass="50237">MQLKTKAQLSALLGLLLPTLVSAETVLGVYVFHRHGDRTAKSTPPTKLTALGAEQVHSSGEYYRSLYVASNATSRIDGISSDIAVNSQLNVVSPVDVVLQNSGQAFLQGLYPPTTADVQVLADGETVQSVLGGYQYIPVNSLTTAATPSGAENDAWLQSGSGCAKAVASSNSYLASRDYLDTLESTRGFYQGLMPAINRTFKADAVNFKNGYAIYDLINVAQIHNASYPGRNLMTDSVLHQLSTRANQLEWNLAFNASEPVRAIAGATLAGQALRSLNATLQKPASSPLVDVQFGAYATFSSFFGLVGLHEVSADFTGIVDYASSMAFELVTNASVSSSAAAGGKAVVSPDDVSVRFRFVNGSASADRPLKAYPLFGNGETLMSWSAFQSEMAKVAVVDTARWCELCGPASAGCAADATGTAGAVGAASGGSDDGITKPVAGVIGALVTLGLVLVAAGLLVGVGGLRLVKKQDLVPAPASDKMSV</sequence>
<dbReference type="InterPro" id="IPR000560">
    <property type="entry name" value="His_Pase_clade-2"/>
</dbReference>
<reference evidence="5" key="2">
    <citation type="submission" date="2019-10" db="EMBL/GenBank/DDBJ databases">
        <authorList>
            <consortium name="NCBI Genome Project"/>
        </authorList>
    </citation>
    <scope>NUCLEOTIDE SEQUENCE</scope>
    <source>
        <strain evidence="5">NI907</strain>
    </source>
</reference>
<keyword evidence="4" id="KW-1185">Reference proteome</keyword>
<feature type="chain" id="PRO_5028418713" evidence="3">
    <location>
        <begin position="24"/>
        <end position="485"/>
    </location>
</feature>
<gene>
    <name evidence="5" type="ORF">PgNI_09624</name>
</gene>
<dbReference type="Gene3D" id="3.40.50.1240">
    <property type="entry name" value="Phosphoglycerate mutase-like"/>
    <property type="match status" value="1"/>
</dbReference>
<feature type="transmembrane region" description="Helical" evidence="2">
    <location>
        <begin position="440"/>
        <end position="463"/>
    </location>
</feature>
<dbReference type="SUPFAM" id="SSF53254">
    <property type="entry name" value="Phosphoglycerate mutase-like"/>
    <property type="match status" value="1"/>
</dbReference>
<dbReference type="GO" id="GO:0016791">
    <property type="term" value="F:phosphatase activity"/>
    <property type="evidence" value="ECO:0007669"/>
    <property type="project" value="TreeGrafter"/>
</dbReference>
<dbReference type="PANTHER" id="PTHR11567:SF142">
    <property type="entry name" value="PHOSPHOGLYCERATE MUTASE-LIKE PROTEIN"/>
    <property type="match status" value="1"/>
</dbReference>
<name>A0A6P8ASL3_PYRGI</name>
<dbReference type="Pfam" id="PF00328">
    <property type="entry name" value="His_Phos_2"/>
    <property type="match status" value="1"/>
</dbReference>
<dbReference type="CDD" id="cd07061">
    <property type="entry name" value="HP_HAP_like"/>
    <property type="match status" value="1"/>
</dbReference>
<evidence type="ECO:0000256" key="2">
    <source>
        <dbReference type="SAM" id="Phobius"/>
    </source>
</evidence>
<accession>A0A6P8ASL3</accession>
<organism evidence="4 5">
    <name type="scientific">Pyricularia grisea</name>
    <name type="common">Crabgrass-specific blast fungus</name>
    <name type="synonym">Magnaporthe grisea</name>
    <dbReference type="NCBI Taxonomy" id="148305"/>
    <lineage>
        <taxon>Eukaryota</taxon>
        <taxon>Fungi</taxon>
        <taxon>Dikarya</taxon>
        <taxon>Ascomycota</taxon>
        <taxon>Pezizomycotina</taxon>
        <taxon>Sordariomycetes</taxon>
        <taxon>Sordariomycetidae</taxon>
        <taxon>Magnaporthales</taxon>
        <taxon>Pyriculariaceae</taxon>
        <taxon>Pyricularia</taxon>
    </lineage>
</organism>
<protein>
    <submittedName>
        <fullName evidence="5">Uncharacterized protein</fullName>
    </submittedName>
</protein>
<proteinExistence type="inferred from homology"/>
<dbReference type="PANTHER" id="PTHR11567">
    <property type="entry name" value="ACID PHOSPHATASE-RELATED"/>
    <property type="match status" value="1"/>
</dbReference>
<evidence type="ECO:0000313" key="4">
    <source>
        <dbReference type="Proteomes" id="UP000515153"/>
    </source>
</evidence>